<evidence type="ECO:0000256" key="1">
    <source>
        <dbReference type="SAM" id="MobiDB-lite"/>
    </source>
</evidence>
<feature type="region of interest" description="Disordered" evidence="1">
    <location>
        <begin position="264"/>
        <end position="317"/>
    </location>
</feature>
<reference evidence="2 3" key="1">
    <citation type="submission" date="2024-11" db="EMBL/GenBank/DDBJ databases">
        <title>Chromosome-level genome assembly of Eucalyptus globulus Labill. provides insights into its genome evolution.</title>
        <authorList>
            <person name="Li X."/>
        </authorList>
    </citation>
    <scope>NUCLEOTIDE SEQUENCE [LARGE SCALE GENOMIC DNA]</scope>
    <source>
        <strain evidence="2">CL2024</strain>
        <tissue evidence="2">Fresh tender leaves</tissue>
    </source>
</reference>
<feature type="compositionally biased region" description="Low complexity" evidence="1">
    <location>
        <begin position="39"/>
        <end position="48"/>
    </location>
</feature>
<gene>
    <name evidence="2" type="ORF">ACJRO7_001434</name>
</gene>
<accession>A0ABD3M0V3</accession>
<dbReference type="EMBL" id="JBJKBG010000001">
    <property type="protein sequence ID" value="KAL3754185.1"/>
    <property type="molecule type" value="Genomic_DNA"/>
</dbReference>
<name>A0ABD3M0V3_EUCGL</name>
<feature type="compositionally biased region" description="Basic and acidic residues" evidence="1">
    <location>
        <begin position="264"/>
        <end position="283"/>
    </location>
</feature>
<dbReference type="PANTHER" id="PTHR31541">
    <property type="entry name" value="B3 DOMAIN PLANT PROTEIN-RELATED"/>
    <property type="match status" value="1"/>
</dbReference>
<feature type="compositionally biased region" description="Basic and acidic residues" evidence="1">
    <location>
        <begin position="301"/>
        <end position="317"/>
    </location>
</feature>
<dbReference type="InterPro" id="IPR005508">
    <property type="entry name" value="At2g31720-like"/>
</dbReference>
<comment type="caution">
    <text evidence="2">The sequence shown here is derived from an EMBL/GenBank/DDBJ whole genome shotgun (WGS) entry which is preliminary data.</text>
</comment>
<keyword evidence="3" id="KW-1185">Reference proteome</keyword>
<evidence type="ECO:0000313" key="3">
    <source>
        <dbReference type="Proteomes" id="UP001634007"/>
    </source>
</evidence>
<evidence type="ECO:0000313" key="2">
    <source>
        <dbReference type="EMBL" id="KAL3754185.1"/>
    </source>
</evidence>
<organism evidence="2 3">
    <name type="scientific">Eucalyptus globulus</name>
    <name type="common">Tasmanian blue gum</name>
    <dbReference type="NCBI Taxonomy" id="34317"/>
    <lineage>
        <taxon>Eukaryota</taxon>
        <taxon>Viridiplantae</taxon>
        <taxon>Streptophyta</taxon>
        <taxon>Embryophyta</taxon>
        <taxon>Tracheophyta</taxon>
        <taxon>Spermatophyta</taxon>
        <taxon>Magnoliopsida</taxon>
        <taxon>eudicotyledons</taxon>
        <taxon>Gunneridae</taxon>
        <taxon>Pentapetalae</taxon>
        <taxon>rosids</taxon>
        <taxon>malvids</taxon>
        <taxon>Myrtales</taxon>
        <taxon>Myrtaceae</taxon>
        <taxon>Myrtoideae</taxon>
        <taxon>Eucalypteae</taxon>
        <taxon>Eucalyptus</taxon>
    </lineage>
</organism>
<feature type="region of interest" description="Disordered" evidence="1">
    <location>
        <begin position="102"/>
        <end position="178"/>
    </location>
</feature>
<dbReference type="AlphaFoldDB" id="A0ABD3M0V3"/>
<feature type="compositionally biased region" description="Basic and acidic residues" evidence="1">
    <location>
        <begin position="112"/>
        <end position="148"/>
    </location>
</feature>
<dbReference type="PANTHER" id="PTHR31541:SF25">
    <property type="entry name" value="GAMMA-GLIADIN B"/>
    <property type="match status" value="1"/>
</dbReference>
<dbReference type="Proteomes" id="UP001634007">
    <property type="component" value="Unassembled WGS sequence"/>
</dbReference>
<sequence>MEPCPLNEMLRSVGRAARDNHWGEGSSRGQENHALPVESSSSGASRGGEPPTNEGRNMQPVDTHRRVQITIVREQDVQERNFQEGYGPDIDSLTKRIEEILLGEGGSSASEGGKDKEWRSGEDEERCGHGDSAERSKRKSRWLDKEAGEGSSNRNLRRRFSKKDSPPLPNPPPDMPREFRDKINWLGGKEVTLVMQKVILNSDLIGQTCRLSLPKNQCKEMGFLREGEKRKLDARGEIPVRVIFPNLSEKDLIFTVWETRKQGESNAKKAELMHDKDGKDNRERRGKRAQSAHDSDEDSEMGTKKARSMEEQGKEGAKEWESSLMYILRTGWRAAAEESGLDVHDRIQVWSFRIDSDACQHQLGFALIRLPREDRGGDATG</sequence>
<protein>
    <submittedName>
        <fullName evidence="2">Uncharacterized protein</fullName>
    </submittedName>
</protein>
<feature type="region of interest" description="Disordered" evidence="1">
    <location>
        <begin position="1"/>
        <end position="90"/>
    </location>
</feature>
<feature type="compositionally biased region" description="Basic and acidic residues" evidence="1">
    <location>
        <begin position="73"/>
        <end position="82"/>
    </location>
</feature>
<proteinExistence type="predicted"/>